<feature type="compositionally biased region" description="Acidic residues" evidence="1">
    <location>
        <begin position="278"/>
        <end position="290"/>
    </location>
</feature>
<accession>A0A1E7FC07</accession>
<feature type="compositionally biased region" description="Polar residues" evidence="1">
    <location>
        <begin position="55"/>
        <end position="79"/>
    </location>
</feature>
<dbReference type="InParanoid" id="A0A1E7FC07"/>
<evidence type="ECO:0000313" key="3">
    <source>
        <dbReference type="Proteomes" id="UP000095751"/>
    </source>
</evidence>
<dbReference type="KEGG" id="fcy:FRACYDRAFT_240384"/>
<reference evidence="2 3" key="1">
    <citation type="submission" date="2016-09" db="EMBL/GenBank/DDBJ databases">
        <title>Extensive genetic diversity and differential bi-allelic expression allows diatom success in the polar Southern Ocean.</title>
        <authorList>
            <consortium name="DOE Joint Genome Institute"/>
            <person name="Mock T."/>
            <person name="Otillar R.P."/>
            <person name="Strauss J."/>
            <person name="Dupont C."/>
            <person name="Frickenhaus S."/>
            <person name="Maumus F."/>
            <person name="Mcmullan M."/>
            <person name="Sanges R."/>
            <person name="Schmutz J."/>
            <person name="Toseland A."/>
            <person name="Valas R."/>
            <person name="Veluchamy A."/>
            <person name="Ward B.J."/>
            <person name="Allen A."/>
            <person name="Barry K."/>
            <person name="Falciatore A."/>
            <person name="Ferrante M."/>
            <person name="Fortunato A.E."/>
            <person name="Gloeckner G."/>
            <person name="Gruber A."/>
            <person name="Hipkin R."/>
            <person name="Janech M."/>
            <person name="Kroth P."/>
            <person name="Leese F."/>
            <person name="Lindquist E."/>
            <person name="Lyon B.R."/>
            <person name="Martin J."/>
            <person name="Mayer C."/>
            <person name="Parker M."/>
            <person name="Quesneville H."/>
            <person name="Raymond J."/>
            <person name="Uhlig C."/>
            <person name="Valentin K.U."/>
            <person name="Worden A.Z."/>
            <person name="Armbrust E.V."/>
            <person name="Bowler C."/>
            <person name="Green B."/>
            <person name="Moulton V."/>
            <person name="Van Oosterhout C."/>
            <person name="Grigoriev I."/>
        </authorList>
    </citation>
    <scope>NUCLEOTIDE SEQUENCE [LARGE SCALE GENOMIC DNA]</scope>
    <source>
        <strain evidence="2 3">CCMP1102</strain>
    </source>
</reference>
<name>A0A1E7FC07_9STRA</name>
<dbReference type="Proteomes" id="UP000095751">
    <property type="component" value="Unassembled WGS sequence"/>
</dbReference>
<protein>
    <submittedName>
        <fullName evidence="2">Uncharacterized protein</fullName>
    </submittedName>
</protein>
<feature type="compositionally biased region" description="Pro residues" evidence="1">
    <location>
        <begin position="780"/>
        <end position="793"/>
    </location>
</feature>
<feature type="region of interest" description="Disordered" evidence="1">
    <location>
        <begin position="955"/>
        <end position="980"/>
    </location>
</feature>
<organism evidence="2 3">
    <name type="scientific">Fragilariopsis cylindrus CCMP1102</name>
    <dbReference type="NCBI Taxonomy" id="635003"/>
    <lineage>
        <taxon>Eukaryota</taxon>
        <taxon>Sar</taxon>
        <taxon>Stramenopiles</taxon>
        <taxon>Ochrophyta</taxon>
        <taxon>Bacillariophyta</taxon>
        <taxon>Bacillariophyceae</taxon>
        <taxon>Bacillariophycidae</taxon>
        <taxon>Bacillariales</taxon>
        <taxon>Bacillariaceae</taxon>
        <taxon>Fragilariopsis</taxon>
    </lineage>
</organism>
<feature type="region of interest" description="Disordered" evidence="1">
    <location>
        <begin position="1"/>
        <end position="85"/>
    </location>
</feature>
<gene>
    <name evidence="2" type="ORF">FRACYDRAFT_240384</name>
</gene>
<feature type="region of interest" description="Disordered" evidence="1">
    <location>
        <begin position="263"/>
        <end position="290"/>
    </location>
</feature>
<evidence type="ECO:0000313" key="2">
    <source>
        <dbReference type="EMBL" id="OEU15691.1"/>
    </source>
</evidence>
<dbReference type="AlphaFoldDB" id="A0A1E7FC07"/>
<feature type="region of interest" description="Disordered" evidence="1">
    <location>
        <begin position="769"/>
        <end position="813"/>
    </location>
</feature>
<dbReference type="EMBL" id="KV784359">
    <property type="protein sequence ID" value="OEU15691.1"/>
    <property type="molecule type" value="Genomic_DNA"/>
</dbReference>
<keyword evidence="3" id="KW-1185">Reference proteome</keyword>
<feature type="compositionally biased region" description="Basic and acidic residues" evidence="1">
    <location>
        <begin position="1"/>
        <end position="21"/>
    </location>
</feature>
<evidence type="ECO:0000256" key="1">
    <source>
        <dbReference type="SAM" id="MobiDB-lite"/>
    </source>
</evidence>
<proteinExistence type="predicted"/>
<sequence length="980" mass="108496">MGSREEEISYLETRHEMESRRNTPLMDISKTQGGENESELFQVMNNNHDDDDDSTQQPKKSLHTGTNSRTQVGNQSTKQIGKAQNFRPLLCSSPLLPDANPMADNDFETEQLATMGSSTSHKFDETNASLSTHCIKSGGNVKRPTVSSEDKSAVILRNARLKRLSYSKRHSTPDTKQTVLEENINPITKGIDLAHGSTPIRQSSLKQSLFVLPDQQAHKSTTYTENNSSQRYEIDRTMNSTLNNTTNDSREDTKDFFHSLMSFESDIPSGGDKGWDYDSTDDDTSPSLEDEGIRTFSTRNQNQSLERRRQILLRKKTTEDDERTLSHTSLGNVTNINISENDCTTRDESEAVVLSEIKNNYSILNTSNTENKNSKPTQRKSACNTSKCQIDLSYLKSEYNECLNLQAGRTGASSLHVQNKNTVIEADYTVGESIATNENKCDHKNSCDNEVENQFSKIWITSVDESSTKEFGEMMPAKTERSTHNDKDSPMKKFIQGRQTLKSEVERSVTTNLEGAKSSVVKGNAKPLNDSSKTLEEQLEMMMTEKPLWQKALTQISFEGKVSMVEVGKLPSTVKACPINVPDLIVITSPNFHSENSNNEKERFGSKDDPKFWEDTTEIVFGSKDDPIFCEDAIEMVNKESDSGDNRNIDEQCNVGSSVSNNADTPFKCFTCSPHNAVDERSKPIRKIKEDEVESWQRTGSSIDHISPSRVSNISTQHFAAGDNLTGNHAANLETPQVSNIQKKHFSAGDDFCGNYVLQDSFGVTSYLSDSTFSDDDPTSSPPASPSASPPALPSASSVESGDSDEDSESKPPVPCEIIVVDHNFTAPSILSEPSKVIMENEDVENTVRAQDEEPSEVITTDNRNNECNKISDNILGLPKFNASSYLYNMVNGRGNNKSNKSGENFMPRNTNSNAQCTLFNLNFTKRSNGLYPDGLKNILANPSHLFHCTGSVPDNNVPSPSETGLEDTALGIGDSIQNS</sequence>